<dbReference type="GO" id="GO:0008270">
    <property type="term" value="F:zinc ion binding"/>
    <property type="evidence" value="ECO:0007669"/>
    <property type="project" value="UniProtKB-KW"/>
</dbReference>
<reference evidence="7 8" key="2">
    <citation type="submission" date="2024-05" db="EMBL/GenBank/DDBJ databases">
        <authorList>
            <person name="Chen Y."/>
            <person name="Shah S."/>
            <person name="Dougan E. K."/>
            <person name="Thang M."/>
            <person name="Chan C."/>
        </authorList>
    </citation>
    <scope>NUCLEOTIDE SEQUENCE [LARGE SCALE GENOMIC DNA]</scope>
</reference>
<evidence type="ECO:0000256" key="3">
    <source>
        <dbReference type="SAM" id="MobiDB-lite"/>
    </source>
</evidence>
<gene>
    <name evidence="6" type="ORF">C1SCF055_LOCUS26040</name>
</gene>
<accession>A0A9P1G6T0</accession>
<reference evidence="6" key="1">
    <citation type="submission" date="2022-10" db="EMBL/GenBank/DDBJ databases">
        <authorList>
            <person name="Chen Y."/>
            <person name="Dougan E. K."/>
            <person name="Chan C."/>
            <person name="Rhodes N."/>
            <person name="Thang M."/>
        </authorList>
    </citation>
    <scope>NUCLEOTIDE SEQUENCE</scope>
</reference>
<feature type="region of interest" description="Disordered" evidence="3">
    <location>
        <begin position="1137"/>
        <end position="1187"/>
    </location>
</feature>
<dbReference type="InterPro" id="IPR036875">
    <property type="entry name" value="Znf_CCHC_sf"/>
</dbReference>
<dbReference type="SUPFAM" id="SSF53098">
    <property type="entry name" value="Ribonuclease H-like"/>
    <property type="match status" value="1"/>
</dbReference>
<feature type="compositionally biased region" description="Basic residues" evidence="3">
    <location>
        <begin position="1144"/>
        <end position="1155"/>
    </location>
</feature>
<evidence type="ECO:0000313" key="7">
    <source>
        <dbReference type="EMBL" id="CAL4787187.1"/>
    </source>
</evidence>
<dbReference type="Gene3D" id="3.30.420.10">
    <property type="entry name" value="Ribonuclease H-like superfamily/Ribonuclease H"/>
    <property type="match status" value="1"/>
</dbReference>
<keyword evidence="1" id="KW-0863">Zinc-finger</keyword>
<dbReference type="SUPFAM" id="SSF57756">
    <property type="entry name" value="Retrovirus zinc finger-like domains"/>
    <property type="match status" value="1"/>
</dbReference>
<keyword evidence="2" id="KW-0175">Coiled coil</keyword>
<evidence type="ECO:0000313" key="6">
    <source>
        <dbReference type="EMBL" id="CAI3999875.1"/>
    </source>
</evidence>
<feature type="region of interest" description="Disordered" evidence="3">
    <location>
        <begin position="1273"/>
        <end position="1322"/>
    </location>
</feature>
<evidence type="ECO:0000259" key="4">
    <source>
        <dbReference type="PROSITE" id="PS50158"/>
    </source>
</evidence>
<feature type="domain" description="CCHC-type" evidence="4">
    <location>
        <begin position="819"/>
        <end position="834"/>
    </location>
</feature>
<dbReference type="EMBL" id="CAMXCT030002691">
    <property type="protein sequence ID" value="CAL4787187.1"/>
    <property type="molecule type" value="Genomic_DNA"/>
</dbReference>
<proteinExistence type="predicted"/>
<organism evidence="6">
    <name type="scientific">Cladocopium goreaui</name>
    <dbReference type="NCBI Taxonomy" id="2562237"/>
    <lineage>
        <taxon>Eukaryota</taxon>
        <taxon>Sar</taxon>
        <taxon>Alveolata</taxon>
        <taxon>Dinophyceae</taxon>
        <taxon>Suessiales</taxon>
        <taxon>Symbiodiniaceae</taxon>
        <taxon>Cladocopium</taxon>
    </lineage>
</organism>
<keyword evidence="1" id="KW-0862">Zinc</keyword>
<dbReference type="PANTHER" id="PTHR37984">
    <property type="entry name" value="PROTEIN CBG26694"/>
    <property type="match status" value="1"/>
</dbReference>
<dbReference type="EMBL" id="CAMXCT010002691">
    <property type="protein sequence ID" value="CAI3999875.1"/>
    <property type="molecule type" value="Genomic_DNA"/>
</dbReference>
<feature type="compositionally biased region" description="Low complexity" evidence="3">
    <location>
        <begin position="264"/>
        <end position="278"/>
    </location>
</feature>
<keyword evidence="1" id="KW-0479">Metal-binding</keyword>
<keyword evidence="8" id="KW-1185">Reference proteome</keyword>
<evidence type="ECO:0000313" key="8">
    <source>
        <dbReference type="Proteomes" id="UP001152797"/>
    </source>
</evidence>
<feature type="domain" description="Integrase catalytic" evidence="5">
    <location>
        <begin position="1306"/>
        <end position="1476"/>
    </location>
</feature>
<dbReference type="GO" id="GO:0051213">
    <property type="term" value="F:dioxygenase activity"/>
    <property type="evidence" value="ECO:0007669"/>
    <property type="project" value="UniProtKB-KW"/>
</dbReference>
<dbReference type="InterPro" id="IPR001878">
    <property type="entry name" value="Znf_CCHC"/>
</dbReference>
<dbReference type="PROSITE" id="PS50994">
    <property type="entry name" value="INTEGRASE"/>
    <property type="match status" value="1"/>
</dbReference>
<dbReference type="Proteomes" id="UP001152797">
    <property type="component" value="Unassembled WGS sequence"/>
</dbReference>
<dbReference type="PROSITE" id="PS50158">
    <property type="entry name" value="ZF_CCHC"/>
    <property type="match status" value="1"/>
</dbReference>
<dbReference type="GO" id="GO:0015074">
    <property type="term" value="P:DNA integration"/>
    <property type="evidence" value="ECO:0007669"/>
    <property type="project" value="InterPro"/>
</dbReference>
<feature type="region of interest" description="Disordered" evidence="3">
    <location>
        <begin position="225"/>
        <end position="290"/>
    </location>
</feature>
<dbReference type="InterPro" id="IPR001584">
    <property type="entry name" value="Integrase_cat-core"/>
</dbReference>
<sequence length="1814" mass="202938">MCDFNPMAAFRCIQGPSIKGWLSASDLHLWLQSQPHPVTGYVLEDVLAIVKLRTGTLEIFPEDFVRMTTPTFRSSGWLKELALARGARPGHMPPEVSYRLCQLFLVELDFVSRLRFHQRRLRQVAISGYAIMKYLDADEGFCAGMGGLLCSSAVRSLLMRGVPGYARPMESMLCDALLKRINPSDAAFFPADALGRLLDVLLPTAGWTAERAAFESYAYDRPRSPIRVPATSPPRLVSPRRSESPRSSRGYLGSPVRRNLDYEPISPARSVRSPASPVTPLPDYLVPDRRPPRHAGQKLYESWTNATPSPKSPMRTTGNWISELSTQDPGLSMERSLESFLPSPSRSFNGSFLREPSLERFRAGLTSPTMDSFRQTKHFLDMREQRAVQQTLMVMARIAKLDSQVEDLKSLMPACCTVEEVFAELDTMRAGYINLSDIRRFMFGYGMTVKYASFTTMVNELHLRRKIFAQHALKGEPDVRWEGLHLGAIRLAGLAVDGLVPSLAQSRGTAASHEDDLQMYQQKVQMVLTVWPPNRISELVTRLILNTSGSAFAKLQLHHTELSTNEAKSVHKLIEHLGGHWGQTGLERRFSDAEKALYQCNQQSDESHDSYLARADVLWSKLSSQKLQMEDLQAYITLRGASLTSEDKKRIILDSDQSLDGKLTIGRVREAVRMLGTSFFQEMTGQGRKTVKTKVYDSNVLLTEDQEPSGDMDDQVHQVHHEDFDEDEMIETLLAEGDNDAAFVADYEAAASELLQSDDELSTAYTSYVEARRKLSEKFRARGFFPIGKGKSKFGKGKAKGRSNWGRKSLQQRILESHCRLCGRKGHWKGECPSRSSSNSGTSQSAAVTLSVASPTTGSDQVMAAEFMDLPLVSEESPQDTVIAHMPAADQETLDGLKLSDIKDTPVTFGKTHLGKTHEEVWRSDPEWVKWFMSHYQKSTRTEHRLMIKFIHLKVEESEAGEVNNPPVCAKPKGLPKSLAAKAKSMPSPSNHWQLPVDPEIEAFEMMSEGPMPPHPETTELAENVHALQERMLNLENAMQRMIALMSQSANNQMQNHQAMSTHVISKALRAAVGSTVWQGESMLRSEFTENYPRKFSRLVAKTLIKNKFPQEKPLGTIADPALILFDQLHNEVFATGAKERPPKRVRLNPTRGHKTPAATGASDRSGTAKRPKVVTENPSEQPPKFHDFEPASEQIQKMMNKIEPILPRVGRKVLDQPELLKNAKEIFVDMDIKKILACKGTDRRLGPPLNMHPEEAPYRRSILKVRVTLEQSLTEPQEHPEMSTPDTSKAAETNEDVRTTTKNLTHEIPQQETSDMESHGPRFRALPREEQAMLKRAHKNLCHPSPEQLSQVLRSQGRAAEQAVQKISEAWFQWAGPPNAMIMDSATEFTSEKFEEFLQRHDVKSTVTCPNAHWQNGRSERHGQILQSMLTKIDAENPILSVHDMQQALIQCTHAKNTLSIRRGFSPEVLVFGKSSKIPGSNVSSDEVSAHESAMREDAHGIMFRRNLALREKARIAYHQADNDMALRRACLRRSSPKINLMGNLMKALLNCPPIKSEMMNQQLMNQMTLSQKVLMISSQREPDVRWEGLHLGAIRLAGLAVDGLVPSLAQSRGTAASHEATTVPLEGTGFWRSGRFLSAVMDATSDDEAKSVLYLLRSSEPCPGCGFRAQRSAECAGCPSVTCPMCRTPFKCNFVVGDRPEPCYPLTSTAKTNLYRLLGGTMEAADELERGRRELAAYLTHEICGLCDVFTALACGRDSLGFSQLDLRKAYAAQGLPCPTGEQWDLLWRRFAAPNSNSVSFLDFKSQLQPFL</sequence>
<comment type="caution">
    <text evidence="6">The sequence shown here is derived from an EMBL/GenBank/DDBJ whole genome shotgun (WGS) entry which is preliminary data.</text>
</comment>
<dbReference type="OrthoDB" id="775972at2759"/>
<name>A0A9P1G6T0_9DINO</name>
<dbReference type="PANTHER" id="PTHR37984:SF5">
    <property type="entry name" value="PROTEIN NYNRIN-LIKE"/>
    <property type="match status" value="1"/>
</dbReference>
<dbReference type="InterPro" id="IPR036397">
    <property type="entry name" value="RNaseH_sf"/>
</dbReference>
<keyword evidence="7" id="KW-0223">Dioxygenase</keyword>
<evidence type="ECO:0000259" key="5">
    <source>
        <dbReference type="PROSITE" id="PS50994"/>
    </source>
</evidence>
<dbReference type="InterPro" id="IPR012337">
    <property type="entry name" value="RNaseH-like_sf"/>
</dbReference>
<dbReference type="EMBL" id="CAMXCT020002691">
    <property type="protein sequence ID" value="CAL1153250.1"/>
    <property type="molecule type" value="Genomic_DNA"/>
</dbReference>
<feature type="compositionally biased region" description="Polar residues" evidence="3">
    <location>
        <begin position="1301"/>
        <end position="1314"/>
    </location>
</feature>
<keyword evidence="7" id="KW-0560">Oxidoreductase</keyword>
<dbReference type="InterPro" id="IPR050951">
    <property type="entry name" value="Retrovirus_Pol_polyprotein"/>
</dbReference>
<protein>
    <submittedName>
        <fullName evidence="7">Fe2OG dioxygenase domain-containing protein</fullName>
    </submittedName>
</protein>
<evidence type="ECO:0000256" key="1">
    <source>
        <dbReference type="PROSITE-ProRule" id="PRU00047"/>
    </source>
</evidence>
<feature type="coiled-coil region" evidence="2">
    <location>
        <begin position="1018"/>
        <end position="1045"/>
    </location>
</feature>
<dbReference type="GO" id="GO:0003676">
    <property type="term" value="F:nucleic acid binding"/>
    <property type="evidence" value="ECO:0007669"/>
    <property type="project" value="InterPro"/>
</dbReference>
<evidence type="ECO:0000256" key="2">
    <source>
        <dbReference type="SAM" id="Coils"/>
    </source>
</evidence>